<reference evidence="3 4" key="1">
    <citation type="submission" date="2014-06" db="EMBL/GenBank/DDBJ databases">
        <authorList>
            <consortium name="DOE Joint Genome Institute"/>
            <person name="Kuo A."/>
            <person name="Kohler A."/>
            <person name="Nagy L.G."/>
            <person name="Floudas D."/>
            <person name="Copeland A."/>
            <person name="Barry K.W."/>
            <person name="Cichocki N."/>
            <person name="Veneault-Fourrey C."/>
            <person name="LaButti K."/>
            <person name="Lindquist E.A."/>
            <person name="Lipzen A."/>
            <person name="Lundell T."/>
            <person name="Morin E."/>
            <person name="Murat C."/>
            <person name="Sun H."/>
            <person name="Tunlid A."/>
            <person name="Henrissat B."/>
            <person name="Grigoriev I.V."/>
            <person name="Hibbett D.S."/>
            <person name="Martin F."/>
            <person name="Nordberg H.P."/>
            <person name="Cantor M.N."/>
            <person name="Hua S.X."/>
        </authorList>
    </citation>
    <scope>NUCLEOTIDE SEQUENCE [LARGE SCALE GENOMIC DNA]</scope>
    <source>
        <strain evidence="3 4">ATCC 200175</strain>
    </source>
</reference>
<evidence type="ECO:0000313" key="3">
    <source>
        <dbReference type="EMBL" id="KIJ11089.1"/>
    </source>
</evidence>
<keyword evidence="1" id="KW-1133">Transmembrane helix</keyword>
<sequence>MSTNSSSPNISHTSSVTESVLFNVNYGTVSVLVIWLYEYAITFDDEITFLRDSRWSSVKIIYLVCRYLMFPFVITTTFRIDYEGKSFWECKSYFQFSLCEIYVIKSTAHGLTVGSTVAGATIIVCAELMFLVRTYALWRRSRAALIVIFVNFTVRIQNDEVSHCDLLCLQSEAFLIPTTVVLALFDSDIMGG</sequence>
<dbReference type="HOGENOM" id="CLU_089392_0_0_1"/>
<name>A0A0C9SSC1_PAXIN</name>
<feature type="domain" description="DUF6533" evidence="2">
    <location>
        <begin position="26"/>
        <end position="70"/>
    </location>
</feature>
<feature type="transmembrane region" description="Helical" evidence="1">
    <location>
        <begin position="20"/>
        <end position="39"/>
    </location>
</feature>
<dbReference type="Pfam" id="PF20151">
    <property type="entry name" value="DUF6533"/>
    <property type="match status" value="1"/>
</dbReference>
<keyword evidence="1" id="KW-0812">Transmembrane</keyword>
<evidence type="ECO:0000259" key="2">
    <source>
        <dbReference type="Pfam" id="PF20151"/>
    </source>
</evidence>
<organism evidence="3 4">
    <name type="scientific">Paxillus involutus ATCC 200175</name>
    <dbReference type="NCBI Taxonomy" id="664439"/>
    <lineage>
        <taxon>Eukaryota</taxon>
        <taxon>Fungi</taxon>
        <taxon>Dikarya</taxon>
        <taxon>Basidiomycota</taxon>
        <taxon>Agaricomycotina</taxon>
        <taxon>Agaricomycetes</taxon>
        <taxon>Agaricomycetidae</taxon>
        <taxon>Boletales</taxon>
        <taxon>Paxilineae</taxon>
        <taxon>Paxillaceae</taxon>
        <taxon>Paxillus</taxon>
    </lineage>
</organism>
<keyword evidence="4" id="KW-1185">Reference proteome</keyword>
<keyword evidence="1" id="KW-0472">Membrane</keyword>
<dbReference type="Proteomes" id="UP000053647">
    <property type="component" value="Unassembled WGS sequence"/>
</dbReference>
<protein>
    <recommendedName>
        <fullName evidence="2">DUF6533 domain-containing protein</fullName>
    </recommendedName>
</protein>
<dbReference type="EMBL" id="KN819387">
    <property type="protein sequence ID" value="KIJ11089.1"/>
    <property type="molecule type" value="Genomic_DNA"/>
</dbReference>
<gene>
    <name evidence="3" type="ORF">PAXINDRAFT_15991</name>
</gene>
<feature type="transmembrane region" description="Helical" evidence="1">
    <location>
        <begin position="111"/>
        <end position="132"/>
    </location>
</feature>
<dbReference type="OrthoDB" id="3350812at2759"/>
<evidence type="ECO:0000256" key="1">
    <source>
        <dbReference type="SAM" id="Phobius"/>
    </source>
</evidence>
<dbReference type="AlphaFoldDB" id="A0A0C9SSC1"/>
<accession>A0A0C9SSC1</accession>
<dbReference type="InterPro" id="IPR045340">
    <property type="entry name" value="DUF6533"/>
</dbReference>
<feature type="transmembrane region" description="Helical" evidence="1">
    <location>
        <begin position="60"/>
        <end position="78"/>
    </location>
</feature>
<proteinExistence type="predicted"/>
<evidence type="ECO:0000313" key="4">
    <source>
        <dbReference type="Proteomes" id="UP000053647"/>
    </source>
</evidence>
<reference evidence="4" key="2">
    <citation type="submission" date="2015-01" db="EMBL/GenBank/DDBJ databases">
        <title>Evolutionary Origins and Diversification of the Mycorrhizal Mutualists.</title>
        <authorList>
            <consortium name="DOE Joint Genome Institute"/>
            <consortium name="Mycorrhizal Genomics Consortium"/>
            <person name="Kohler A."/>
            <person name="Kuo A."/>
            <person name="Nagy L.G."/>
            <person name="Floudas D."/>
            <person name="Copeland A."/>
            <person name="Barry K.W."/>
            <person name="Cichocki N."/>
            <person name="Veneault-Fourrey C."/>
            <person name="LaButti K."/>
            <person name="Lindquist E.A."/>
            <person name="Lipzen A."/>
            <person name="Lundell T."/>
            <person name="Morin E."/>
            <person name="Murat C."/>
            <person name="Riley R."/>
            <person name="Ohm R."/>
            <person name="Sun H."/>
            <person name="Tunlid A."/>
            <person name="Henrissat B."/>
            <person name="Grigoriev I.V."/>
            <person name="Hibbett D.S."/>
            <person name="Martin F."/>
        </authorList>
    </citation>
    <scope>NUCLEOTIDE SEQUENCE [LARGE SCALE GENOMIC DNA]</scope>
    <source>
        <strain evidence="4">ATCC 200175</strain>
    </source>
</reference>